<evidence type="ECO:0000313" key="1">
    <source>
        <dbReference type="EMBL" id="HBJ08134.1"/>
    </source>
</evidence>
<proteinExistence type="predicted"/>
<comment type="caution">
    <text evidence="1">The sequence shown here is derived from an EMBL/GenBank/DDBJ whole genome shotgun (WGS) entry which is preliminary data.</text>
</comment>
<dbReference type="EMBL" id="DNWC01000052">
    <property type="protein sequence ID" value="HBJ08134.1"/>
    <property type="molecule type" value="Genomic_DNA"/>
</dbReference>
<reference evidence="1 2" key="1">
    <citation type="journal article" date="2018" name="Nat. Biotechnol.">
        <title>A standardized bacterial taxonomy based on genome phylogeny substantially revises the tree of life.</title>
        <authorList>
            <person name="Parks D.H."/>
            <person name="Chuvochina M."/>
            <person name="Waite D.W."/>
            <person name="Rinke C."/>
            <person name="Skarshewski A."/>
            <person name="Chaumeil P.A."/>
            <person name="Hugenholtz P."/>
        </authorList>
    </citation>
    <scope>NUCLEOTIDE SEQUENCE [LARGE SCALE GENOMIC DNA]</scope>
    <source>
        <strain evidence="1">UBA11482</strain>
    </source>
</reference>
<protein>
    <recommendedName>
        <fullName evidence="3">T9SS C-terminal target domain-containing protein</fullName>
    </recommendedName>
</protein>
<name>A0A354M0U5_9BACT</name>
<organism evidence="1 2">
    <name type="scientific">Coprobacter fastidiosus</name>
    <dbReference type="NCBI Taxonomy" id="1099853"/>
    <lineage>
        <taxon>Bacteria</taxon>
        <taxon>Pseudomonadati</taxon>
        <taxon>Bacteroidota</taxon>
        <taxon>Bacteroidia</taxon>
        <taxon>Bacteroidales</taxon>
        <taxon>Barnesiellaceae</taxon>
        <taxon>Coprobacter</taxon>
    </lineage>
</organism>
<gene>
    <name evidence="1" type="ORF">DDY73_03940</name>
</gene>
<evidence type="ECO:0008006" key="3">
    <source>
        <dbReference type="Google" id="ProtNLM"/>
    </source>
</evidence>
<accession>A0A354M0U5</accession>
<evidence type="ECO:0000313" key="2">
    <source>
        <dbReference type="Proteomes" id="UP000262954"/>
    </source>
</evidence>
<dbReference type="Proteomes" id="UP000262954">
    <property type="component" value="Unassembled WGS sequence"/>
</dbReference>
<dbReference type="AlphaFoldDB" id="A0A354M0U5"/>
<sequence length="384" mass="44348">MNMKSYLVFFILFLSGNFIGLKAQSSLLMETSLPRDRDTLIMQQVTFCAPGDSGTNVTWDFRDLEYLDVEKRVFYKGRLDSILCMYRNKTAYKYRLSGDSLLFLGYENPVTKMCFVSPVPVLRFPFYYGDTIASPFIGNGGYSHVYSLKSYGYSETVADALGILFLPGEDTLRNVIRLHSKERVGLRFIDFDIFGRQDSLFTVSSIGDRLTADSVIWQVDTYRWYLPGYRYPVLETIENTIDWKSKSVRHFFISMLYSLEEQRSLDRDSENEQVRERIFLSDKKYQGCSERSGALSDMSDLFSLSCKIDPVGNRATVYAGLNRSSRMEILLANMSGTVLYHESPLTVEPGYYVSDIDYDRYSETEFIITVIIGDKRESWKIKKR</sequence>